<dbReference type="KEGG" id="dtl:H8F01_01340"/>
<sequence length="173" mass="18210">MTTASSFRNPGPSVRYRFTWRIAALCLTGCLAAVGGAGAFAQPPLDPARHGATAGAAGESVGIVAHVSDMLQHMPGNAEPSAAQKSSLSAIIQKANADLTPLQEKLSDSHAKMFSLLTQPTIDRSAVEVIRAAQMDAAAQVSKRSTQFVIDVAEALTPEQRKLIAEHMAHHQS</sequence>
<protein>
    <recommendedName>
        <fullName evidence="2">Signaling pathway modulator ZraP</fullName>
    </recommendedName>
    <alternativeName>
        <fullName evidence="3">Zinc resistance-associated protein</fullName>
    </alternativeName>
</protein>
<dbReference type="AlphaFoldDB" id="A0A7G8Q4Z4"/>
<comment type="similarity">
    <text evidence="1">Belongs to the ZraP family.</text>
</comment>
<reference evidence="5 6" key="1">
    <citation type="submission" date="2020-08" db="EMBL/GenBank/DDBJ databases">
        <title>Dyella sp. G9 isolated from forest soil.</title>
        <authorList>
            <person name="Fu J."/>
            <person name="Qiu L."/>
        </authorList>
    </citation>
    <scope>NUCLEOTIDE SEQUENCE [LARGE SCALE GENOMIC DNA]</scope>
    <source>
        <strain evidence="5 6">G9</strain>
    </source>
</reference>
<dbReference type="Proteomes" id="UP000515873">
    <property type="component" value="Chromosome"/>
</dbReference>
<evidence type="ECO:0000256" key="2">
    <source>
        <dbReference type="ARBA" id="ARBA00044983"/>
    </source>
</evidence>
<evidence type="ECO:0000256" key="1">
    <source>
        <dbReference type="ARBA" id="ARBA00044945"/>
    </source>
</evidence>
<evidence type="ECO:0000256" key="4">
    <source>
        <dbReference type="SAM" id="SignalP"/>
    </source>
</evidence>
<proteinExistence type="inferred from homology"/>
<feature type="signal peptide" evidence="4">
    <location>
        <begin position="1"/>
        <end position="41"/>
    </location>
</feature>
<evidence type="ECO:0000256" key="3">
    <source>
        <dbReference type="ARBA" id="ARBA00045001"/>
    </source>
</evidence>
<keyword evidence="4" id="KW-0732">Signal</keyword>
<name>A0A7G8Q4Z4_9GAMM</name>
<dbReference type="InterPro" id="IPR025961">
    <property type="entry name" value="Metal_resist"/>
</dbReference>
<dbReference type="EMBL" id="CP060412">
    <property type="protein sequence ID" value="QNK01852.1"/>
    <property type="molecule type" value="Genomic_DNA"/>
</dbReference>
<dbReference type="Pfam" id="PF13801">
    <property type="entry name" value="Metal_resist"/>
    <property type="match status" value="1"/>
</dbReference>
<keyword evidence="6" id="KW-1185">Reference proteome</keyword>
<organism evidence="5 6">
    <name type="scientific">Dyella telluris</name>
    <dbReference type="NCBI Taxonomy" id="2763498"/>
    <lineage>
        <taxon>Bacteria</taxon>
        <taxon>Pseudomonadati</taxon>
        <taxon>Pseudomonadota</taxon>
        <taxon>Gammaproteobacteria</taxon>
        <taxon>Lysobacterales</taxon>
        <taxon>Rhodanobacteraceae</taxon>
        <taxon>Dyella</taxon>
    </lineage>
</organism>
<gene>
    <name evidence="5" type="ORF">H8F01_01340</name>
</gene>
<evidence type="ECO:0000313" key="6">
    <source>
        <dbReference type="Proteomes" id="UP000515873"/>
    </source>
</evidence>
<feature type="chain" id="PRO_5028898493" description="Signaling pathway modulator ZraP" evidence="4">
    <location>
        <begin position="42"/>
        <end position="173"/>
    </location>
</feature>
<dbReference type="Gene3D" id="1.20.120.1490">
    <property type="match status" value="1"/>
</dbReference>
<evidence type="ECO:0000313" key="5">
    <source>
        <dbReference type="EMBL" id="QNK01852.1"/>
    </source>
</evidence>
<accession>A0A7G8Q4Z4</accession>
<dbReference type="RefSeq" id="WP_187057310.1">
    <property type="nucleotide sequence ID" value="NZ_CP060412.1"/>
</dbReference>